<dbReference type="RefSeq" id="WP_305893978.1">
    <property type="nucleotide sequence ID" value="NZ_JAUZVZ010000014.1"/>
</dbReference>
<dbReference type="Pfam" id="PF06804">
    <property type="entry name" value="Lipoprotein_18"/>
    <property type="match status" value="1"/>
</dbReference>
<gene>
    <name evidence="2" type="primary">bamC</name>
    <name evidence="2" type="ORF">Q3O60_10975</name>
</gene>
<dbReference type="EMBL" id="JAUZVZ010000014">
    <property type="protein sequence ID" value="MDP4536714.1"/>
    <property type="molecule type" value="Genomic_DNA"/>
</dbReference>
<dbReference type="InterPro" id="IPR010653">
    <property type="entry name" value="NlpB/DapX"/>
</dbReference>
<evidence type="ECO:0000313" key="2">
    <source>
        <dbReference type="EMBL" id="MDP4536714.1"/>
    </source>
</evidence>
<reference evidence="2 3" key="1">
    <citation type="submission" date="2023-08" db="EMBL/GenBank/DDBJ databases">
        <authorList>
            <person name="Joshi A."/>
            <person name="Thite S."/>
        </authorList>
    </citation>
    <scope>NUCLEOTIDE SEQUENCE [LARGE SCALE GENOMIC DNA]</scope>
    <source>
        <strain evidence="2 3">AC40</strain>
    </source>
</reference>
<keyword evidence="1" id="KW-0732">Signal</keyword>
<evidence type="ECO:0000256" key="1">
    <source>
        <dbReference type="SAM" id="SignalP"/>
    </source>
</evidence>
<keyword evidence="3" id="KW-1185">Reference proteome</keyword>
<comment type="caution">
    <text evidence="2">The sequence shown here is derived from an EMBL/GenBank/DDBJ whole genome shotgun (WGS) entry which is preliminary data.</text>
</comment>
<evidence type="ECO:0000313" key="3">
    <source>
        <dbReference type="Proteomes" id="UP001231616"/>
    </source>
</evidence>
<protein>
    <submittedName>
        <fullName evidence="2">Outer membrane protein assembly factor BamC</fullName>
    </submittedName>
</protein>
<dbReference type="Gene3D" id="3.30.530.50">
    <property type="match status" value="1"/>
</dbReference>
<feature type="chain" id="PRO_5045959540" evidence="1">
    <location>
        <begin position="29"/>
        <end position="353"/>
    </location>
</feature>
<organism evidence="2 3">
    <name type="scientific">Alkalimonas collagenimarina</name>
    <dbReference type="NCBI Taxonomy" id="400390"/>
    <lineage>
        <taxon>Bacteria</taxon>
        <taxon>Pseudomonadati</taxon>
        <taxon>Pseudomonadota</taxon>
        <taxon>Gammaproteobacteria</taxon>
        <taxon>Alkalimonas</taxon>
    </lineage>
</organism>
<sequence>MHYSATSCILASLLLSGCSLFSSPEVEAPVQSTDRTLKVPAHLTAPPQPAQYDIPALDQSRVEQIDTRAPGLVLTLSSSSRVDEEETRARVWFDRNDFSGDLVPFLQQTLTTHLQDNGIGFTVEEGEDQLVWLTDWVSRYQEKGYWFWKSNELREQARYRITIEPRPHGRSAAVLVEMVEHQYFQSDATLVATAVKREEASFLNDFIAAVGADEFRQAQALRNRTIESNLQSGVDAEGQPALLSDQSLEVVWTQLEDLFTAVNLSVLDLNRSVSTYYVRFDTPSRGFFSRLFGRNKMPVLPLQNDEYQVVLGRVEQMTSISFRDKAGNPLAADVVAALEAPLLDAIEQARLEL</sequence>
<dbReference type="Gene3D" id="3.30.310.170">
    <property type="entry name" value="Outer membrane protein assembly factor BamC"/>
    <property type="match status" value="1"/>
</dbReference>
<dbReference type="Proteomes" id="UP001231616">
    <property type="component" value="Unassembled WGS sequence"/>
</dbReference>
<dbReference type="InterPro" id="IPR042268">
    <property type="entry name" value="BamC_C"/>
</dbReference>
<name>A0ABT9H074_9GAMM</name>
<feature type="signal peptide" evidence="1">
    <location>
        <begin position="1"/>
        <end position="28"/>
    </location>
</feature>
<proteinExistence type="predicted"/>
<accession>A0ABT9H074</accession>